<comment type="caution">
    <text evidence="2">The sequence shown here is derived from an EMBL/GenBank/DDBJ whole genome shotgun (WGS) entry which is preliminary data.</text>
</comment>
<reference evidence="2 3" key="1">
    <citation type="submission" date="2015-12" db="EMBL/GenBank/DDBJ databases">
        <title>Genome sequence of Oceanibaculum pacificum MCCC 1A02656.</title>
        <authorList>
            <person name="Lu L."/>
            <person name="Lai Q."/>
            <person name="Shao Z."/>
            <person name="Qian P."/>
        </authorList>
    </citation>
    <scope>NUCLEOTIDE SEQUENCE [LARGE SCALE GENOMIC DNA]</scope>
    <source>
        <strain evidence="2 3">MCCC 1A02656</strain>
    </source>
</reference>
<evidence type="ECO:0000313" key="3">
    <source>
        <dbReference type="Proteomes" id="UP000076400"/>
    </source>
</evidence>
<organism evidence="2 3">
    <name type="scientific">Oceanibaculum pacificum</name>
    <dbReference type="NCBI Taxonomy" id="580166"/>
    <lineage>
        <taxon>Bacteria</taxon>
        <taxon>Pseudomonadati</taxon>
        <taxon>Pseudomonadota</taxon>
        <taxon>Alphaproteobacteria</taxon>
        <taxon>Rhodospirillales</taxon>
        <taxon>Oceanibaculaceae</taxon>
        <taxon>Oceanibaculum</taxon>
    </lineage>
</organism>
<evidence type="ECO:0000256" key="1">
    <source>
        <dbReference type="SAM" id="SignalP"/>
    </source>
</evidence>
<dbReference type="AlphaFoldDB" id="A0A154WG25"/>
<protein>
    <submittedName>
        <fullName evidence="2">Uncharacterized protein</fullName>
    </submittedName>
</protein>
<dbReference type="EMBL" id="LPXN01000024">
    <property type="protein sequence ID" value="KZD12462.1"/>
    <property type="molecule type" value="Genomic_DNA"/>
</dbReference>
<dbReference type="STRING" id="580166.AUP43_04740"/>
<dbReference type="Proteomes" id="UP000076400">
    <property type="component" value="Unassembled WGS sequence"/>
</dbReference>
<dbReference type="RefSeq" id="WP_067552315.1">
    <property type="nucleotide sequence ID" value="NZ_LPXN01000024.1"/>
</dbReference>
<dbReference type="OrthoDB" id="7839439at2"/>
<keyword evidence="3" id="KW-1185">Reference proteome</keyword>
<name>A0A154WG25_9PROT</name>
<keyword evidence="1" id="KW-0732">Signal</keyword>
<gene>
    <name evidence="2" type="ORF">AUP43_04740</name>
</gene>
<feature type="signal peptide" evidence="1">
    <location>
        <begin position="1"/>
        <end position="32"/>
    </location>
</feature>
<accession>A0A154WG25</accession>
<evidence type="ECO:0000313" key="2">
    <source>
        <dbReference type="EMBL" id="KZD12462.1"/>
    </source>
</evidence>
<sequence length="123" mass="13394">MTIINTVRRHAPQLFVAATALLLVGGGSPALAQDAYKAAVPALEQAGGAKTCVSCFLERYAPAEQPKAFAVSKDGAYGARWHRQLSMEQVKKEALESCQKKPEYNAANPCVIFFENDKLVWKP</sequence>
<feature type="chain" id="PRO_5007602404" evidence="1">
    <location>
        <begin position="33"/>
        <end position="123"/>
    </location>
</feature>
<proteinExistence type="predicted"/>